<reference evidence="7 8" key="1">
    <citation type="submission" date="2018-09" db="EMBL/GenBank/DDBJ databases">
        <authorList>
            <person name="Ashton P.M."/>
            <person name="Dallman T."/>
            <person name="Nair S."/>
            <person name="De Pinna E."/>
            <person name="Peters T."/>
            <person name="Grant K."/>
        </authorList>
    </citation>
    <scope>NUCLEOTIDE SEQUENCE [LARGE SCALE GENOMIC DNA]</scope>
    <source>
        <strain evidence="7 8">412099</strain>
    </source>
</reference>
<evidence type="ECO:0000256" key="5">
    <source>
        <dbReference type="ARBA" id="ARBA00037066"/>
    </source>
</evidence>
<dbReference type="PANTHER" id="PTHR42794">
    <property type="entry name" value="HEMIN IMPORT ATP-BINDING PROTEIN HMUV"/>
    <property type="match status" value="1"/>
</dbReference>
<evidence type="ECO:0000256" key="3">
    <source>
        <dbReference type="ARBA" id="ARBA00022840"/>
    </source>
</evidence>
<name>A0A3Z6QS28_SALEB</name>
<dbReference type="SUPFAM" id="SSF52540">
    <property type="entry name" value="P-loop containing nucleoside triphosphate hydrolases"/>
    <property type="match status" value="1"/>
</dbReference>
<evidence type="ECO:0000256" key="4">
    <source>
        <dbReference type="ARBA" id="ARBA00022967"/>
    </source>
</evidence>
<dbReference type="GO" id="GO:0016887">
    <property type="term" value="F:ATP hydrolysis activity"/>
    <property type="evidence" value="ECO:0007669"/>
    <property type="project" value="InterPro"/>
</dbReference>
<comment type="caution">
    <text evidence="7">The sequence shown here is derived from an EMBL/GenBank/DDBJ whole genome shotgun (WGS) entry which is preliminary data.</text>
</comment>
<gene>
    <name evidence="7" type="ORF">D6K54_23980</name>
</gene>
<evidence type="ECO:0000256" key="1">
    <source>
        <dbReference type="ARBA" id="ARBA00022448"/>
    </source>
</evidence>
<dbReference type="InterPro" id="IPR027417">
    <property type="entry name" value="P-loop_NTPase"/>
</dbReference>
<keyword evidence="1" id="KW-0813">Transport</keyword>
<evidence type="ECO:0000259" key="6">
    <source>
        <dbReference type="PROSITE" id="PS50893"/>
    </source>
</evidence>
<dbReference type="PROSITE" id="PS00211">
    <property type="entry name" value="ABC_TRANSPORTER_1"/>
    <property type="match status" value="1"/>
</dbReference>
<dbReference type="GO" id="GO:0005524">
    <property type="term" value="F:ATP binding"/>
    <property type="evidence" value="ECO:0007669"/>
    <property type="project" value="UniProtKB-KW"/>
</dbReference>
<dbReference type="PANTHER" id="PTHR42794:SF1">
    <property type="entry name" value="HEMIN IMPORT ATP-BINDING PROTEIN HMUV"/>
    <property type="match status" value="1"/>
</dbReference>
<evidence type="ECO:0000313" key="7">
    <source>
        <dbReference type="EMBL" id="EAC0789736.1"/>
    </source>
</evidence>
<dbReference type="AlphaFoldDB" id="A0A3Z6QS28"/>
<organism evidence="7 8">
    <name type="scientific">Salmonella enterica subsp. enterica serovar Java</name>
    <dbReference type="NCBI Taxonomy" id="224729"/>
    <lineage>
        <taxon>Bacteria</taxon>
        <taxon>Pseudomonadati</taxon>
        <taxon>Pseudomonadota</taxon>
        <taxon>Gammaproteobacteria</taxon>
        <taxon>Enterobacterales</taxon>
        <taxon>Enterobacteriaceae</taxon>
        <taxon>Salmonella</taxon>
    </lineage>
</organism>
<dbReference type="Gene3D" id="3.40.50.300">
    <property type="entry name" value="P-loop containing nucleotide triphosphate hydrolases"/>
    <property type="match status" value="1"/>
</dbReference>
<dbReference type="InterPro" id="IPR017871">
    <property type="entry name" value="ABC_transporter-like_CS"/>
</dbReference>
<sequence length="262" mass="29369">MNGENYPVVSFDNVSVRGGRGRDPRLISVSFNVGKGESVVIIGPNGSGKSTLLRVLSGELKPHDGMIAFQGETLSKIPRRILARQIAVLAQDEYADPRLKVSEYVSLGRIPYMEKSDHRHKDICEESMRDAGISHLAFKALGTLSGGEKQRVALARTFAQQPVLLLLDEPTNHLDPVAREQLLNIVRRKKITTVTVLHDLSLVRLLADRVILLNKGMLVGHGGIDEMFDSKYFQETFGLRRIKFRHPFNDSCIHFFEVTRNI</sequence>
<proteinExistence type="predicted"/>
<comment type="function">
    <text evidence="5">Part of the ABC transporter complex HmuTUV involved in hemin import. Responsible for energy coupling to the transport system.</text>
</comment>
<dbReference type="CDD" id="cd03214">
    <property type="entry name" value="ABC_Iron-Siderophores_B12_Hemin"/>
    <property type="match status" value="1"/>
</dbReference>
<dbReference type="PROSITE" id="PS50893">
    <property type="entry name" value="ABC_TRANSPORTER_2"/>
    <property type="match status" value="1"/>
</dbReference>
<feature type="domain" description="ABC transporter" evidence="6">
    <location>
        <begin position="9"/>
        <end position="240"/>
    </location>
</feature>
<keyword evidence="4" id="KW-1278">Translocase</keyword>
<dbReference type="InterPro" id="IPR003593">
    <property type="entry name" value="AAA+_ATPase"/>
</dbReference>
<accession>A0A3Z6QS28</accession>
<dbReference type="EMBL" id="AAAGSE010000051">
    <property type="protein sequence ID" value="EAC0789736.1"/>
    <property type="molecule type" value="Genomic_DNA"/>
</dbReference>
<keyword evidence="3 7" id="KW-0067">ATP-binding</keyword>
<keyword evidence="2" id="KW-0547">Nucleotide-binding</keyword>
<dbReference type="InterPro" id="IPR003439">
    <property type="entry name" value="ABC_transporter-like_ATP-bd"/>
</dbReference>
<evidence type="ECO:0000256" key="2">
    <source>
        <dbReference type="ARBA" id="ARBA00022741"/>
    </source>
</evidence>
<dbReference type="SMART" id="SM00382">
    <property type="entry name" value="AAA"/>
    <property type="match status" value="1"/>
</dbReference>
<dbReference type="Pfam" id="PF00005">
    <property type="entry name" value="ABC_tran"/>
    <property type="match status" value="1"/>
</dbReference>
<evidence type="ECO:0000313" key="8">
    <source>
        <dbReference type="Proteomes" id="UP000839631"/>
    </source>
</evidence>
<dbReference type="Proteomes" id="UP000839631">
    <property type="component" value="Unassembled WGS sequence"/>
</dbReference>
<protein>
    <submittedName>
        <fullName evidence="7">ABC transporter ATP-binding protein</fullName>
    </submittedName>
</protein>